<feature type="compositionally biased region" description="Basic residues" evidence="1">
    <location>
        <begin position="55"/>
        <end position="68"/>
    </location>
</feature>
<dbReference type="EMBL" id="MU253920">
    <property type="protein sequence ID" value="KAG9244239.1"/>
    <property type="molecule type" value="Genomic_DNA"/>
</dbReference>
<organism evidence="2 3">
    <name type="scientific">Calycina marina</name>
    <dbReference type="NCBI Taxonomy" id="1763456"/>
    <lineage>
        <taxon>Eukaryota</taxon>
        <taxon>Fungi</taxon>
        <taxon>Dikarya</taxon>
        <taxon>Ascomycota</taxon>
        <taxon>Pezizomycotina</taxon>
        <taxon>Leotiomycetes</taxon>
        <taxon>Helotiales</taxon>
        <taxon>Pezizellaceae</taxon>
        <taxon>Calycina</taxon>
    </lineage>
</organism>
<feature type="compositionally biased region" description="Basic and acidic residues" evidence="1">
    <location>
        <begin position="133"/>
        <end position="142"/>
    </location>
</feature>
<accession>A0A9P7Z2H9</accession>
<dbReference type="AlphaFoldDB" id="A0A9P7Z2H9"/>
<feature type="region of interest" description="Disordered" evidence="1">
    <location>
        <begin position="170"/>
        <end position="213"/>
    </location>
</feature>
<sequence length="213" mass="23625">MFPGRSSSSAGYKADVEPSPKSPKSPKTPKPAMLTQEFKGARSTSSDLHSDPSHKSKKRKKNKKRKRGKNDLFGKFDANLGQNARSNSKYRRGDIMSCLDEWQRNLLAQTRKMDNAWPEIDNIKRRTGGGKPRKVESPMRESAKFGHLKKVLEDAEAAFDQSQVIEIYGEEDVEKKASGQDSLARKKTSGSSSPAKKNVTVETAESIEPAPSD</sequence>
<feature type="region of interest" description="Disordered" evidence="1">
    <location>
        <begin position="1"/>
        <end position="90"/>
    </location>
</feature>
<gene>
    <name evidence="2" type="ORF">BJ878DRAFT_550976</name>
</gene>
<feature type="compositionally biased region" description="Pro residues" evidence="1">
    <location>
        <begin position="20"/>
        <end position="29"/>
    </location>
</feature>
<dbReference type="Proteomes" id="UP000887226">
    <property type="component" value="Unassembled WGS sequence"/>
</dbReference>
<reference evidence="2" key="1">
    <citation type="journal article" date="2021" name="IMA Fungus">
        <title>Genomic characterization of three marine fungi, including Emericellopsis atlantica sp. nov. with signatures of a generalist lifestyle and marine biomass degradation.</title>
        <authorList>
            <person name="Hagestad O.C."/>
            <person name="Hou L."/>
            <person name="Andersen J.H."/>
            <person name="Hansen E.H."/>
            <person name="Altermark B."/>
            <person name="Li C."/>
            <person name="Kuhnert E."/>
            <person name="Cox R.J."/>
            <person name="Crous P.W."/>
            <person name="Spatafora J.W."/>
            <person name="Lail K."/>
            <person name="Amirebrahimi M."/>
            <person name="Lipzen A."/>
            <person name="Pangilinan J."/>
            <person name="Andreopoulos W."/>
            <person name="Hayes R.D."/>
            <person name="Ng V."/>
            <person name="Grigoriev I.V."/>
            <person name="Jackson S.A."/>
            <person name="Sutton T.D.S."/>
            <person name="Dobson A.D.W."/>
            <person name="Rama T."/>
        </authorList>
    </citation>
    <scope>NUCLEOTIDE SEQUENCE</scope>
    <source>
        <strain evidence="2">TRa3180A</strain>
    </source>
</reference>
<evidence type="ECO:0000313" key="3">
    <source>
        <dbReference type="Proteomes" id="UP000887226"/>
    </source>
</evidence>
<feature type="compositionally biased region" description="Polar residues" evidence="1">
    <location>
        <begin position="189"/>
        <end position="203"/>
    </location>
</feature>
<evidence type="ECO:0000313" key="2">
    <source>
        <dbReference type="EMBL" id="KAG9244239.1"/>
    </source>
</evidence>
<feature type="region of interest" description="Disordered" evidence="1">
    <location>
        <begin position="122"/>
        <end position="142"/>
    </location>
</feature>
<proteinExistence type="predicted"/>
<evidence type="ECO:0000256" key="1">
    <source>
        <dbReference type="SAM" id="MobiDB-lite"/>
    </source>
</evidence>
<protein>
    <submittedName>
        <fullName evidence="2">Uncharacterized protein</fullName>
    </submittedName>
</protein>
<name>A0A9P7Z2H9_9HELO</name>
<feature type="compositionally biased region" description="Polar residues" evidence="1">
    <location>
        <begin position="1"/>
        <end position="10"/>
    </location>
</feature>
<keyword evidence="3" id="KW-1185">Reference proteome</keyword>
<comment type="caution">
    <text evidence="2">The sequence shown here is derived from an EMBL/GenBank/DDBJ whole genome shotgun (WGS) entry which is preliminary data.</text>
</comment>